<feature type="domain" description="Endonuclease GajA/Old nuclease/RecF-like AAA" evidence="1">
    <location>
        <begin position="250"/>
        <end position="383"/>
    </location>
</feature>
<dbReference type="GO" id="GO:0005524">
    <property type="term" value="F:ATP binding"/>
    <property type="evidence" value="ECO:0007669"/>
    <property type="project" value="InterPro"/>
</dbReference>
<dbReference type="PANTHER" id="PTHR43581:SF4">
    <property type="entry name" value="ATP_GTP PHOSPHATASE"/>
    <property type="match status" value="1"/>
</dbReference>
<dbReference type="RefSeq" id="WP_089384238.1">
    <property type="nucleotide sequence ID" value="NZ_FZNQ01000004.1"/>
</dbReference>
<dbReference type="GO" id="GO:0016887">
    <property type="term" value="F:ATP hydrolysis activity"/>
    <property type="evidence" value="ECO:0007669"/>
    <property type="project" value="InterPro"/>
</dbReference>
<feature type="domain" description="Endonuclease GajA/Old nuclease/RecF-like AAA" evidence="1">
    <location>
        <begin position="1"/>
        <end position="46"/>
    </location>
</feature>
<proteinExistence type="predicted"/>
<dbReference type="OrthoDB" id="25344at2157"/>
<evidence type="ECO:0000313" key="3">
    <source>
        <dbReference type="Proteomes" id="UP000198397"/>
    </source>
</evidence>
<evidence type="ECO:0000313" key="2">
    <source>
        <dbReference type="EMBL" id="SNR39143.1"/>
    </source>
</evidence>
<name>A0A238VZ43_HALVU</name>
<keyword evidence="3" id="KW-1185">Reference proteome</keyword>
<evidence type="ECO:0000259" key="1">
    <source>
        <dbReference type="Pfam" id="PF13175"/>
    </source>
</evidence>
<dbReference type="AlphaFoldDB" id="A0A238VZ43"/>
<sequence>MDLQHVRVRNYKSIDDTGWVEIDDLTCLIGKNESGKTVFMEAIERLSPAYGSATFDPATEYPKHRWPTYRRRHESDPDPVVSARFAIDEEERDRLQERHARPVDGTVTVTRDYDGRLRWDLAVDEAAYIDDFLAERELPDAVRNEAMEAASIAELEATLRRIDPETAGIDESALEAVIGTVPSTADELADRIGSDLLAESLPAIQYVGEYATLDARIDLDAFAERVDSGDLTASDRAFEALCTVANLDRETVQEDDPSEVLTELESASREVNEAVARYWSQSDDVGVRLRLADEGEVIELRVENLDHGVTVPFDRRSRGFRWFFSTVCTLLATRDLDDDRILLLDEPGLHLHPKAKREFRRFLDSELAGTGTVMYSTHSPFMIDTDRAYRTKAIVKDPDGGTHVVEAPGTADDYTRFPLRSVFELDVMETVVARSELLCVEDETTYEYLYNGFELLEGTDATVLDRRWTTLPIGSLENTDTVRAVFDASDGEVAVLHDGRSIDGWSPPVDAKTVPLGSFVNVDGTATIEDLLSESFYLTVVNRAYAAALSAADCPERLTAEELASVRSTGPIVERLSAYFEAHDVAGGTFDRAVPSRYLQANREEFVDVVDMDTRKTFSSLARRLNGELESIGRPSRRSGSFLDSLLGR</sequence>
<dbReference type="PANTHER" id="PTHR43581">
    <property type="entry name" value="ATP/GTP PHOSPHATASE"/>
    <property type="match status" value="1"/>
</dbReference>
<dbReference type="InterPro" id="IPR041685">
    <property type="entry name" value="AAA_GajA/Old/RecF-like"/>
</dbReference>
<dbReference type="Gene3D" id="3.40.50.300">
    <property type="entry name" value="P-loop containing nucleotide triphosphate hydrolases"/>
    <property type="match status" value="2"/>
</dbReference>
<dbReference type="Pfam" id="PF13175">
    <property type="entry name" value="AAA_15"/>
    <property type="match status" value="2"/>
</dbReference>
<accession>A0A238VZ43</accession>
<dbReference type="SUPFAM" id="SSF52540">
    <property type="entry name" value="P-loop containing nucleoside triphosphate hydrolases"/>
    <property type="match status" value="1"/>
</dbReference>
<organism evidence="2 3">
    <name type="scientific">Halorubrum vacuolatum</name>
    <name type="common">Natronobacterium vacuolatum</name>
    <dbReference type="NCBI Taxonomy" id="63740"/>
    <lineage>
        <taxon>Archaea</taxon>
        <taxon>Methanobacteriati</taxon>
        <taxon>Methanobacteriota</taxon>
        <taxon>Stenosarchaea group</taxon>
        <taxon>Halobacteria</taxon>
        <taxon>Halobacteriales</taxon>
        <taxon>Haloferacaceae</taxon>
        <taxon>Halorubrum</taxon>
    </lineage>
</organism>
<dbReference type="EMBL" id="FZNQ01000004">
    <property type="protein sequence ID" value="SNR39143.1"/>
    <property type="molecule type" value="Genomic_DNA"/>
</dbReference>
<dbReference type="Proteomes" id="UP000198397">
    <property type="component" value="Unassembled WGS sequence"/>
</dbReference>
<dbReference type="InterPro" id="IPR027417">
    <property type="entry name" value="P-loop_NTPase"/>
</dbReference>
<gene>
    <name evidence="2" type="ORF">SAMN06264855_104204</name>
</gene>
<reference evidence="2 3" key="1">
    <citation type="submission" date="2017-06" db="EMBL/GenBank/DDBJ databases">
        <authorList>
            <person name="Kim H.J."/>
            <person name="Triplett B.A."/>
        </authorList>
    </citation>
    <scope>NUCLEOTIDE SEQUENCE [LARGE SCALE GENOMIC DNA]</scope>
    <source>
        <strain evidence="2 3">DSM 8800</strain>
    </source>
</reference>
<dbReference type="InterPro" id="IPR051396">
    <property type="entry name" value="Bact_Antivir_Def_Nuclease"/>
</dbReference>
<protein>
    <submittedName>
        <fullName evidence="2">AAA ATPase domain-containing protein</fullName>
    </submittedName>
</protein>